<accession>A0A6J7WF23</accession>
<organism evidence="1">
    <name type="scientific">uncultured Caudovirales phage</name>
    <dbReference type="NCBI Taxonomy" id="2100421"/>
    <lineage>
        <taxon>Viruses</taxon>
        <taxon>Duplodnaviria</taxon>
        <taxon>Heunggongvirae</taxon>
        <taxon>Uroviricota</taxon>
        <taxon>Caudoviricetes</taxon>
        <taxon>Peduoviridae</taxon>
        <taxon>Maltschvirus</taxon>
        <taxon>Maltschvirus maltsch</taxon>
    </lineage>
</organism>
<dbReference type="EMBL" id="LR798222">
    <property type="protein sequence ID" value="CAB5194892.1"/>
    <property type="molecule type" value="Genomic_DNA"/>
</dbReference>
<gene>
    <name evidence="1" type="ORF">UFOVP167_34</name>
</gene>
<sequence>MGAMKLQHDDVESVRAELDYYKQKAEYYRSGLNEIVQMERYPKESGSLVYDGIYPTGAFAVKVLKGEWEK</sequence>
<reference evidence="1" key="1">
    <citation type="submission" date="2020-05" db="EMBL/GenBank/DDBJ databases">
        <authorList>
            <person name="Chiriac C."/>
            <person name="Salcher M."/>
            <person name="Ghai R."/>
            <person name="Kavagutti S V."/>
        </authorList>
    </citation>
    <scope>NUCLEOTIDE SEQUENCE</scope>
</reference>
<name>A0A6J7WF23_9CAUD</name>
<evidence type="ECO:0000313" key="1">
    <source>
        <dbReference type="EMBL" id="CAB5194892.1"/>
    </source>
</evidence>
<protein>
    <submittedName>
        <fullName evidence="1">Uncharacterized protein</fullName>
    </submittedName>
</protein>
<proteinExistence type="predicted"/>